<dbReference type="Pfam" id="PF03781">
    <property type="entry name" value="FGE-sulfatase"/>
    <property type="match status" value="1"/>
</dbReference>
<evidence type="ECO:0000313" key="4">
    <source>
        <dbReference type="Proteomes" id="UP000095280"/>
    </source>
</evidence>
<evidence type="ECO:0000256" key="2">
    <source>
        <dbReference type="SAM" id="MobiDB-lite"/>
    </source>
</evidence>
<dbReference type="WBParaSite" id="maker-unitig_23364-snap-gene-0.1-mRNA-1">
    <property type="protein sequence ID" value="maker-unitig_23364-snap-gene-0.1-mRNA-1"/>
    <property type="gene ID" value="maker-unitig_23364-snap-gene-0.1"/>
</dbReference>
<dbReference type="AlphaFoldDB" id="A0A1I8F7E4"/>
<organism evidence="4 5">
    <name type="scientific">Macrostomum lignano</name>
    <dbReference type="NCBI Taxonomy" id="282301"/>
    <lineage>
        <taxon>Eukaryota</taxon>
        <taxon>Metazoa</taxon>
        <taxon>Spiralia</taxon>
        <taxon>Lophotrochozoa</taxon>
        <taxon>Platyhelminthes</taxon>
        <taxon>Rhabditophora</taxon>
        <taxon>Macrostomorpha</taxon>
        <taxon>Macrostomida</taxon>
        <taxon>Macrostomidae</taxon>
        <taxon>Macrostomum</taxon>
    </lineage>
</organism>
<reference evidence="5" key="1">
    <citation type="submission" date="2016-11" db="UniProtKB">
        <authorList>
            <consortium name="WormBaseParasite"/>
        </authorList>
    </citation>
    <scope>IDENTIFICATION</scope>
</reference>
<name>A0A1I8F7E4_9PLAT</name>
<accession>A0A1I8F7E4</accession>
<comment type="similarity">
    <text evidence="1">Belongs to the sulfatase-modifying factor family.</text>
</comment>
<dbReference type="InterPro" id="IPR016187">
    <property type="entry name" value="CTDL_fold"/>
</dbReference>
<protein>
    <submittedName>
        <fullName evidence="5">FGE-sulfatase domain-containing protein</fullName>
    </submittedName>
</protein>
<dbReference type="SUPFAM" id="SSF56436">
    <property type="entry name" value="C-type lectin-like"/>
    <property type="match status" value="1"/>
</dbReference>
<evidence type="ECO:0000256" key="1">
    <source>
        <dbReference type="ARBA" id="ARBA00005310"/>
    </source>
</evidence>
<evidence type="ECO:0000259" key="3">
    <source>
        <dbReference type="Pfam" id="PF03781"/>
    </source>
</evidence>
<dbReference type="InterPro" id="IPR005532">
    <property type="entry name" value="SUMF_dom"/>
</dbReference>
<feature type="region of interest" description="Disordered" evidence="2">
    <location>
        <begin position="137"/>
        <end position="157"/>
    </location>
</feature>
<feature type="domain" description="Sulfatase-modifying factor enzyme-like" evidence="3">
    <location>
        <begin position="209"/>
        <end position="325"/>
    </location>
</feature>
<feature type="region of interest" description="Disordered" evidence="2">
    <location>
        <begin position="299"/>
        <end position="326"/>
    </location>
</feature>
<dbReference type="Gene3D" id="3.90.1580.10">
    <property type="entry name" value="paralog of FGE (formylglycine-generating enzyme)"/>
    <property type="match status" value="1"/>
</dbReference>
<evidence type="ECO:0000313" key="5">
    <source>
        <dbReference type="WBParaSite" id="maker-unitig_23364-snap-gene-0.1-mRNA-1"/>
    </source>
</evidence>
<dbReference type="Proteomes" id="UP000095280">
    <property type="component" value="Unplaced"/>
</dbReference>
<dbReference type="InterPro" id="IPR042095">
    <property type="entry name" value="SUMF_sf"/>
</dbReference>
<sequence length="326" mass="36572">STRASQFLDMISSYQVGLAQPHGRDVGYPNINRFVAMVTVDRPGWRWTAAAHVGPRGASQSDAWASPSIENDRLASDFSVAMATVPCRAVTRSARFASAAFRRGIAGRLVRFRRPFRLDTRCRLSGLCRTPDDAETAGEVLRPGHPGRRRDVQRSGRRARRVANAPWWLRVRGATWRRPPVRRVESRRWSRRVTPIPSSRCPRQLARRRRYCRWQGKRLAHRDEWEAPAGPACPTACLFRGATAPRGRAAAPHEHLAGRVSQAETPLTTAMWTRNGPQNSFVCTTVVWEWTASPLGTATAHHDELPQRPAASDEMTKKGGSFMCHK</sequence>
<keyword evidence="4" id="KW-1185">Reference proteome</keyword>
<proteinExistence type="inferred from homology"/>